<evidence type="ECO:0000313" key="6">
    <source>
        <dbReference type="Proteomes" id="UP000000845"/>
    </source>
</evidence>
<gene>
    <name evidence="5" type="ordered locus">Sterm_0501</name>
</gene>
<dbReference type="PANTHER" id="PTHR43798:SF33">
    <property type="entry name" value="HYDROLASE, PUTATIVE (AFU_ORTHOLOGUE AFUA_2G14860)-RELATED"/>
    <property type="match status" value="1"/>
</dbReference>
<dbReference type="SUPFAM" id="SSF53474">
    <property type="entry name" value="alpha/beta-Hydrolases"/>
    <property type="match status" value="1"/>
</dbReference>
<dbReference type="RefSeq" id="WP_012859974.1">
    <property type="nucleotide sequence ID" value="NC_013517.1"/>
</dbReference>
<sequence>MTENKDGGMQNAPRKRRKAVMVLFSIIGIVFICLLLIMANSPGKLAPLKDEQGNAIENSISEKVWVDINGIKQGMFIRGENPQNPVILYLHGGPGTPMLQFISYLEKNERLEKYFTICYWDQRGSGMTYNKSTDPSTMTVEQMVEDTHKVTEYLKERFGQDKIYLIGHSWGSYLGVKTIEKYPENYLAYIGIGQVTNQTESERLAYNYMLNHAKEINDKDVIKKLEKYDPYSDDFLSLDYLVKVRTGILNKYKIGHLHQGLAFTDILKSLFVFKGYTAGEKINWFLGADFSMIHLFPVILKDDLFTSSVKFDVPFYIVQGAYDYQVSQVLAEKYLDALEAPKKAFFIFSDSAHSPNMEEPEKFIEVFRKIALENPAQE</sequence>
<dbReference type="GO" id="GO:0008233">
    <property type="term" value="F:peptidase activity"/>
    <property type="evidence" value="ECO:0007669"/>
    <property type="project" value="InterPro"/>
</dbReference>
<comment type="similarity">
    <text evidence="1">Belongs to the peptidase S33 family.</text>
</comment>
<dbReference type="InterPro" id="IPR050266">
    <property type="entry name" value="AB_hydrolase_sf"/>
</dbReference>
<reference evidence="5 6" key="2">
    <citation type="journal article" date="2010" name="Stand. Genomic Sci.">
        <title>Complete genome sequence of Sebaldella termitidis type strain (NCTC 11300).</title>
        <authorList>
            <person name="Harmon-Smith M."/>
            <person name="Celia L."/>
            <person name="Chertkov O."/>
            <person name="Lapidus A."/>
            <person name="Copeland A."/>
            <person name="Glavina Del Rio T."/>
            <person name="Nolan M."/>
            <person name="Lucas S."/>
            <person name="Tice H."/>
            <person name="Cheng J.F."/>
            <person name="Han C."/>
            <person name="Detter J.C."/>
            <person name="Bruce D."/>
            <person name="Goodwin L."/>
            <person name="Pitluck S."/>
            <person name="Pati A."/>
            <person name="Liolios K."/>
            <person name="Ivanova N."/>
            <person name="Mavromatis K."/>
            <person name="Mikhailova N."/>
            <person name="Chen A."/>
            <person name="Palaniappan K."/>
            <person name="Land M."/>
            <person name="Hauser L."/>
            <person name="Chang Y.J."/>
            <person name="Jeffries C.D."/>
            <person name="Brettin T."/>
            <person name="Goker M."/>
            <person name="Beck B."/>
            <person name="Bristow J."/>
            <person name="Eisen J.A."/>
            <person name="Markowitz V."/>
            <person name="Hugenholtz P."/>
            <person name="Kyrpides N.C."/>
            <person name="Klenk H.P."/>
            <person name="Chen F."/>
        </authorList>
    </citation>
    <scope>NUCLEOTIDE SEQUENCE [LARGE SCALE GENOMIC DNA]</scope>
    <source>
        <strain evidence="6">ATCC 33386 / NCTC 11300</strain>
    </source>
</reference>
<name>D1AN00_SEBTE</name>
<keyword evidence="2 5" id="KW-0378">Hydrolase</keyword>
<dbReference type="EMBL" id="CP001739">
    <property type="protein sequence ID" value="ACZ07376.1"/>
    <property type="molecule type" value="Genomic_DNA"/>
</dbReference>
<dbReference type="eggNOG" id="COG0596">
    <property type="taxonomic scope" value="Bacteria"/>
</dbReference>
<proteinExistence type="inferred from homology"/>
<evidence type="ECO:0000256" key="3">
    <source>
        <dbReference type="SAM" id="Phobius"/>
    </source>
</evidence>
<keyword evidence="3" id="KW-0812">Transmembrane</keyword>
<organism evidence="5 6">
    <name type="scientific">Sebaldella termitidis (strain ATCC 33386 / NCTC 11300)</name>
    <dbReference type="NCBI Taxonomy" id="526218"/>
    <lineage>
        <taxon>Bacteria</taxon>
        <taxon>Fusobacteriati</taxon>
        <taxon>Fusobacteriota</taxon>
        <taxon>Fusobacteriia</taxon>
        <taxon>Fusobacteriales</taxon>
        <taxon>Leptotrichiaceae</taxon>
        <taxon>Sebaldella</taxon>
    </lineage>
</organism>
<dbReference type="HOGENOM" id="CLU_049285_0_0_0"/>
<dbReference type="PANTHER" id="PTHR43798">
    <property type="entry name" value="MONOACYLGLYCEROL LIPASE"/>
    <property type="match status" value="1"/>
</dbReference>
<keyword evidence="3" id="KW-0472">Membrane</keyword>
<dbReference type="Proteomes" id="UP000000845">
    <property type="component" value="Chromosome"/>
</dbReference>
<dbReference type="Gene3D" id="3.40.50.1820">
    <property type="entry name" value="alpha/beta hydrolase"/>
    <property type="match status" value="1"/>
</dbReference>
<dbReference type="GO" id="GO:0006508">
    <property type="term" value="P:proteolysis"/>
    <property type="evidence" value="ECO:0007669"/>
    <property type="project" value="InterPro"/>
</dbReference>
<feature type="domain" description="AB hydrolase-1" evidence="4">
    <location>
        <begin position="85"/>
        <end position="211"/>
    </location>
</feature>
<dbReference type="STRING" id="526218.Sterm_0501"/>
<dbReference type="GO" id="GO:0016020">
    <property type="term" value="C:membrane"/>
    <property type="evidence" value="ECO:0007669"/>
    <property type="project" value="TreeGrafter"/>
</dbReference>
<evidence type="ECO:0000256" key="1">
    <source>
        <dbReference type="ARBA" id="ARBA00010088"/>
    </source>
</evidence>
<feature type="transmembrane region" description="Helical" evidence="3">
    <location>
        <begin position="20"/>
        <end position="39"/>
    </location>
</feature>
<dbReference type="ESTHER" id="sebte-d1an00">
    <property type="family name" value="Proline_iminopeptidase"/>
</dbReference>
<evidence type="ECO:0000256" key="2">
    <source>
        <dbReference type="ARBA" id="ARBA00022801"/>
    </source>
</evidence>
<accession>D1AN00</accession>
<evidence type="ECO:0000313" key="5">
    <source>
        <dbReference type="EMBL" id="ACZ07376.1"/>
    </source>
</evidence>
<dbReference type="InterPro" id="IPR002410">
    <property type="entry name" value="Peptidase_S33"/>
</dbReference>
<dbReference type="InterPro" id="IPR000073">
    <property type="entry name" value="AB_hydrolase_1"/>
</dbReference>
<dbReference type="KEGG" id="str:Sterm_0501"/>
<reference evidence="6" key="1">
    <citation type="submission" date="2009-09" db="EMBL/GenBank/DDBJ databases">
        <title>The complete chromosome of Sebaldella termitidis ATCC 33386.</title>
        <authorList>
            <consortium name="US DOE Joint Genome Institute (JGI-PGF)"/>
            <person name="Lucas S."/>
            <person name="Copeland A."/>
            <person name="Lapidus A."/>
            <person name="Glavina del Rio T."/>
            <person name="Dalin E."/>
            <person name="Tice H."/>
            <person name="Bruce D."/>
            <person name="Goodwin L."/>
            <person name="Pitluck S."/>
            <person name="Kyrpides N."/>
            <person name="Mavromatis K."/>
            <person name="Ivanova N."/>
            <person name="Mikhailova N."/>
            <person name="Sims D."/>
            <person name="Meincke L."/>
            <person name="Brettin T."/>
            <person name="Detter J.C."/>
            <person name="Han C."/>
            <person name="Larimer F."/>
            <person name="Land M."/>
            <person name="Hauser L."/>
            <person name="Markowitz V."/>
            <person name="Cheng J.F."/>
            <person name="Hugenholtz P."/>
            <person name="Woyke T."/>
            <person name="Wu D."/>
            <person name="Eisen J.A."/>
        </authorList>
    </citation>
    <scope>NUCLEOTIDE SEQUENCE [LARGE SCALE GENOMIC DNA]</scope>
    <source>
        <strain evidence="6">ATCC 33386 / NCTC 11300</strain>
    </source>
</reference>
<keyword evidence="6" id="KW-1185">Reference proteome</keyword>
<evidence type="ECO:0000259" key="4">
    <source>
        <dbReference type="Pfam" id="PF00561"/>
    </source>
</evidence>
<keyword evidence="3" id="KW-1133">Transmembrane helix</keyword>
<dbReference type="InterPro" id="IPR029058">
    <property type="entry name" value="AB_hydrolase_fold"/>
</dbReference>
<dbReference type="AlphaFoldDB" id="D1AN00"/>
<dbReference type="Pfam" id="PF00561">
    <property type="entry name" value="Abhydrolase_1"/>
    <property type="match status" value="1"/>
</dbReference>
<protein>
    <submittedName>
        <fullName evidence="5">Alpha/beta hydrolase fold protein</fullName>
    </submittedName>
</protein>
<dbReference type="PRINTS" id="PR00793">
    <property type="entry name" value="PROAMNOPTASE"/>
</dbReference>